<evidence type="ECO:0000313" key="10">
    <source>
        <dbReference type="EMBL" id="KPM42782.1"/>
    </source>
</evidence>
<dbReference type="OrthoDB" id="4088837at2759"/>
<evidence type="ECO:0000256" key="9">
    <source>
        <dbReference type="SAM" id="Phobius"/>
    </source>
</evidence>
<dbReference type="PANTHER" id="PTHR23501">
    <property type="entry name" value="MAJOR FACILITATOR SUPERFAMILY"/>
    <property type="match status" value="1"/>
</dbReference>
<evidence type="ECO:0000256" key="3">
    <source>
        <dbReference type="ARBA" id="ARBA00022448"/>
    </source>
</evidence>
<dbReference type="AlphaFoldDB" id="A0A0P7BN18"/>
<dbReference type="EMBL" id="LKCW01000042">
    <property type="protein sequence ID" value="KPM42782.1"/>
    <property type="molecule type" value="Genomic_DNA"/>
</dbReference>
<feature type="transmembrane region" description="Helical" evidence="9">
    <location>
        <begin position="189"/>
        <end position="207"/>
    </location>
</feature>
<dbReference type="PANTHER" id="PTHR23501:SF92">
    <property type="entry name" value="GLUTATHIONE EXCHANGER 1-RELATED"/>
    <property type="match status" value="1"/>
</dbReference>
<feature type="transmembrane region" description="Helical" evidence="9">
    <location>
        <begin position="265"/>
        <end position="293"/>
    </location>
</feature>
<feature type="transmembrane region" description="Helical" evidence="9">
    <location>
        <begin position="134"/>
        <end position="151"/>
    </location>
</feature>
<comment type="subcellular location">
    <subcellularLocation>
        <location evidence="1">Endomembrane system</location>
        <topology evidence="1">Multi-pass membrane protein</topology>
    </subcellularLocation>
</comment>
<gene>
    <name evidence="10" type="ORF">AK830_g3731</name>
</gene>
<dbReference type="FunFam" id="1.20.1250.20:FF:000197">
    <property type="entry name" value="Siderophore iron transporter 1"/>
    <property type="match status" value="1"/>
</dbReference>
<evidence type="ECO:0000256" key="6">
    <source>
        <dbReference type="ARBA" id="ARBA00023065"/>
    </source>
</evidence>
<evidence type="ECO:0000256" key="5">
    <source>
        <dbReference type="ARBA" id="ARBA00022989"/>
    </source>
</evidence>
<feature type="region of interest" description="Disordered" evidence="8">
    <location>
        <begin position="1"/>
        <end position="43"/>
    </location>
</feature>
<keyword evidence="6" id="KW-0406">Ion transport</keyword>
<dbReference type="SUPFAM" id="SSF103473">
    <property type="entry name" value="MFS general substrate transporter"/>
    <property type="match status" value="1"/>
</dbReference>
<feature type="transmembrane region" description="Helical" evidence="9">
    <location>
        <begin position="305"/>
        <end position="327"/>
    </location>
</feature>
<keyword evidence="5 9" id="KW-1133">Transmembrane helix</keyword>
<sequence length="584" mass="64102">MKYNPHCSPEQETGQKKGFTNPENVTIKSGDESSAPIDEEMTDEKLPPGVIRMEAINEELSFWERCFVFFGLFLVCYALNLNNLTFGTYQGYATSSWQNHSFLSTINVIRGVISAAVMPLAAKLSDMIGRVESFAAGTVFYVTGIIVQASAQNIEAFAVGTLLFQIGYTCCQLLVEILVADMTSLRSRVFWLFLPAMPNIVNVWASGDLTSAILSRATWRWGIGMWSIIFPTCTIPLVAILVHVGRRASALTTKSEPSQRERRHFMALTLDMADNLDLVGLFLLTTALSLFLIPLTLAGGESKKWSTPGIITTLVLGIILFPLFIIWEHKASNPLMPFSILKDRAVWGAMGITIFTSVSWTVQGDFLYTVLLVGYDFSIKAATRVSGLYAFCETVSGMVVGLIIFKVRRCKPFVVGGVLIWFIAYGIMIHFRGGPGSSSQSGIIAGQILLGGAGAMFPFPNIVVAMAMAKHKDIAVLTSLWLTMNWVGYAVGNCASGAIWTQTLYQTLQQNLGPINNTLADAVYASPLTVVPNYPVGTPERVGIMESYRHIQHLLTIAGICFVIPILFFALCIRNTKLRGQFRA</sequence>
<comment type="similarity">
    <text evidence="2">Belongs to the major facilitator superfamily.</text>
</comment>
<keyword evidence="3" id="KW-0813">Transport</keyword>
<feature type="transmembrane region" description="Helical" evidence="9">
    <location>
        <begin position="157"/>
        <end position="177"/>
    </location>
</feature>
<evidence type="ECO:0000256" key="7">
    <source>
        <dbReference type="ARBA" id="ARBA00023136"/>
    </source>
</evidence>
<feature type="transmembrane region" description="Helical" evidence="9">
    <location>
        <begin position="62"/>
        <end position="81"/>
    </location>
</feature>
<evidence type="ECO:0000313" key="11">
    <source>
        <dbReference type="Proteomes" id="UP000050424"/>
    </source>
</evidence>
<evidence type="ECO:0000256" key="1">
    <source>
        <dbReference type="ARBA" id="ARBA00004127"/>
    </source>
</evidence>
<dbReference type="InterPro" id="IPR036259">
    <property type="entry name" value="MFS_trans_sf"/>
</dbReference>
<feature type="transmembrane region" description="Helical" evidence="9">
    <location>
        <begin position="443"/>
        <end position="468"/>
    </location>
</feature>
<dbReference type="Gene3D" id="1.20.1250.20">
    <property type="entry name" value="MFS general substrate transporter like domains"/>
    <property type="match status" value="2"/>
</dbReference>
<organism evidence="10 11">
    <name type="scientific">Neonectria ditissima</name>
    <dbReference type="NCBI Taxonomy" id="78410"/>
    <lineage>
        <taxon>Eukaryota</taxon>
        <taxon>Fungi</taxon>
        <taxon>Dikarya</taxon>
        <taxon>Ascomycota</taxon>
        <taxon>Pezizomycotina</taxon>
        <taxon>Sordariomycetes</taxon>
        <taxon>Hypocreomycetidae</taxon>
        <taxon>Hypocreales</taxon>
        <taxon>Nectriaceae</taxon>
        <taxon>Neonectria</taxon>
    </lineage>
</organism>
<evidence type="ECO:0000256" key="4">
    <source>
        <dbReference type="ARBA" id="ARBA00022692"/>
    </source>
</evidence>
<keyword evidence="11" id="KW-1185">Reference proteome</keyword>
<feature type="transmembrane region" description="Helical" evidence="9">
    <location>
        <begin position="101"/>
        <end position="122"/>
    </location>
</feature>
<dbReference type="Proteomes" id="UP000050424">
    <property type="component" value="Unassembled WGS sequence"/>
</dbReference>
<dbReference type="GO" id="GO:0005886">
    <property type="term" value="C:plasma membrane"/>
    <property type="evidence" value="ECO:0007669"/>
    <property type="project" value="TreeGrafter"/>
</dbReference>
<keyword evidence="4 9" id="KW-0812">Transmembrane</keyword>
<evidence type="ECO:0000256" key="2">
    <source>
        <dbReference type="ARBA" id="ARBA00008335"/>
    </source>
</evidence>
<name>A0A0P7BN18_9HYPO</name>
<feature type="transmembrane region" description="Helical" evidence="9">
    <location>
        <begin position="387"/>
        <end position="405"/>
    </location>
</feature>
<feature type="transmembrane region" description="Helical" evidence="9">
    <location>
        <begin position="480"/>
        <end position="500"/>
    </location>
</feature>
<dbReference type="GO" id="GO:0005768">
    <property type="term" value="C:endosome"/>
    <property type="evidence" value="ECO:0007669"/>
    <property type="project" value="TreeGrafter"/>
</dbReference>
<accession>A0A0P7BN18</accession>
<feature type="transmembrane region" description="Helical" evidence="9">
    <location>
        <begin position="551"/>
        <end position="573"/>
    </location>
</feature>
<comment type="caution">
    <text evidence="10">The sequence shown here is derived from an EMBL/GenBank/DDBJ whole genome shotgun (WGS) entry which is preliminary data.</text>
</comment>
<keyword evidence="7 9" id="KW-0472">Membrane</keyword>
<feature type="transmembrane region" description="Helical" evidence="9">
    <location>
        <begin position="412"/>
        <end position="431"/>
    </location>
</feature>
<protein>
    <submittedName>
        <fullName evidence="10">Siderophore iron transporter 1</fullName>
    </submittedName>
</protein>
<feature type="transmembrane region" description="Helical" evidence="9">
    <location>
        <begin position="219"/>
        <end position="244"/>
    </location>
</feature>
<feature type="transmembrane region" description="Helical" evidence="9">
    <location>
        <begin position="347"/>
        <end position="375"/>
    </location>
</feature>
<proteinExistence type="inferred from homology"/>
<dbReference type="GO" id="GO:0005774">
    <property type="term" value="C:vacuolar membrane"/>
    <property type="evidence" value="ECO:0007669"/>
    <property type="project" value="TreeGrafter"/>
</dbReference>
<evidence type="ECO:0000256" key="8">
    <source>
        <dbReference type="SAM" id="MobiDB-lite"/>
    </source>
</evidence>
<dbReference type="GO" id="GO:0015343">
    <property type="term" value="F:siderophore-iron transmembrane transporter activity"/>
    <property type="evidence" value="ECO:0007669"/>
    <property type="project" value="TreeGrafter"/>
</dbReference>
<reference evidence="10 11" key="1">
    <citation type="submission" date="2015-09" db="EMBL/GenBank/DDBJ databases">
        <title>Draft genome of a European isolate of the apple canker pathogen Neonectria ditissima.</title>
        <authorList>
            <person name="Gomez-Cortecero A."/>
            <person name="Harrison R.J."/>
            <person name="Armitage A.D."/>
        </authorList>
    </citation>
    <scope>NUCLEOTIDE SEQUENCE [LARGE SCALE GENOMIC DNA]</scope>
    <source>
        <strain evidence="10 11">R09/05</strain>
    </source>
</reference>